<dbReference type="EMBL" id="JAUBYV010000008">
    <property type="protein sequence ID" value="KAK2625087.1"/>
    <property type="molecule type" value="Genomic_DNA"/>
</dbReference>
<evidence type="ECO:0000313" key="2">
    <source>
        <dbReference type="Proteomes" id="UP001285354"/>
    </source>
</evidence>
<sequence length="57" mass="6255">MSEGMHACKPSLASLHPALDLGNVNLLMEKGWNFATTVFSSALSSICRQTCVCYYAW</sequence>
<dbReference type="Proteomes" id="UP001285354">
    <property type="component" value="Unassembled WGS sequence"/>
</dbReference>
<evidence type="ECO:0000313" key="1">
    <source>
        <dbReference type="EMBL" id="KAK2625087.1"/>
    </source>
</evidence>
<dbReference type="AlphaFoldDB" id="A0AAD9SXZ4"/>
<comment type="caution">
    <text evidence="1">The sequence shown here is derived from an EMBL/GenBank/DDBJ whole genome shotgun (WGS) entry which is preliminary data.</text>
</comment>
<protein>
    <submittedName>
        <fullName evidence="1">Uncharacterized protein</fullName>
    </submittedName>
</protein>
<reference evidence="1" key="1">
    <citation type="submission" date="2023-06" db="EMBL/GenBank/DDBJ databases">
        <title>Draft genome of Marssonina rosae.</title>
        <authorList>
            <person name="Cheng Q."/>
        </authorList>
    </citation>
    <scope>NUCLEOTIDE SEQUENCE</scope>
    <source>
        <strain evidence="1">R4</strain>
    </source>
</reference>
<accession>A0AAD9SXZ4</accession>
<proteinExistence type="predicted"/>
<organism evidence="1 2">
    <name type="scientific">Diplocarpon rosae</name>
    <dbReference type="NCBI Taxonomy" id="946125"/>
    <lineage>
        <taxon>Eukaryota</taxon>
        <taxon>Fungi</taxon>
        <taxon>Dikarya</taxon>
        <taxon>Ascomycota</taxon>
        <taxon>Pezizomycotina</taxon>
        <taxon>Leotiomycetes</taxon>
        <taxon>Helotiales</taxon>
        <taxon>Drepanopezizaceae</taxon>
        <taxon>Diplocarpon</taxon>
    </lineage>
</organism>
<name>A0AAD9SXZ4_9HELO</name>
<gene>
    <name evidence="1" type="ORF">QTJ16_005456</name>
</gene>
<keyword evidence="2" id="KW-1185">Reference proteome</keyword>